<dbReference type="Gene3D" id="3.40.30.10">
    <property type="entry name" value="Glutaredoxin"/>
    <property type="match status" value="1"/>
</dbReference>
<proteinExistence type="predicted"/>
<dbReference type="InterPro" id="IPR013766">
    <property type="entry name" value="Thioredoxin_domain"/>
</dbReference>
<reference evidence="3 4" key="1">
    <citation type="submission" date="2018-10" db="EMBL/GenBank/DDBJ databases">
        <title>Genomic Encyclopedia of Archaeal and Bacterial Type Strains, Phase II (KMG-II): from individual species to whole genera.</title>
        <authorList>
            <person name="Goeker M."/>
        </authorList>
    </citation>
    <scope>NUCLEOTIDE SEQUENCE [LARGE SCALE GENOMIC DNA]</scope>
    <source>
        <strain evidence="3 4">DSM 18602</strain>
    </source>
</reference>
<dbReference type="OrthoDB" id="1118217at2"/>
<dbReference type="CDD" id="cd02966">
    <property type="entry name" value="TlpA_like_family"/>
    <property type="match status" value="1"/>
</dbReference>
<protein>
    <submittedName>
        <fullName evidence="3">Uncharacterized protein (TIGR03435 family)</fullName>
    </submittedName>
</protein>
<dbReference type="EMBL" id="RBKU01000001">
    <property type="protein sequence ID" value="RKR82839.1"/>
    <property type="molecule type" value="Genomic_DNA"/>
</dbReference>
<evidence type="ECO:0000313" key="4">
    <source>
        <dbReference type="Proteomes" id="UP000268007"/>
    </source>
</evidence>
<keyword evidence="4" id="KW-1185">Reference proteome</keyword>
<sequence length="406" mass="45795">MKKIILVVLVFVAMQVNAQNYMLKPGDHFPAINITPIINAPVKTLNLSTYSSNKLFIINLWGTWCSPCIPEMDSLAKLQSKFAQHIQVVGLSDEPVDRIKKYLAKKPSKIWLASDTASLLYRMLNLAYVGQCVVINAKHEIVALLKTDSVNAKVINRLIKGEKIKSNGEVQNRLNSTDKDPFGVDSLLASNFTIRSYMTDQQAMGKRPSRGAFGGRRISYYNVGALTMYKEAYNITSSKQIVYEGSAKKYDNYQDKNLSYCFDLLVKPGQKDSLLIIMQNKLQQNLPVKARIELRDTDVYVLKLKDTAKLLIPKSKLMTITYGFSGRGFDGQGVTLNEFANLYLSNEFDLPVVDESGLKGRYDIKTNVEMRTKAGVLKSIEDLGFLLNKERRKVRIMILYTDKNGL</sequence>
<dbReference type="PROSITE" id="PS51352">
    <property type="entry name" value="THIOREDOXIN_2"/>
    <property type="match status" value="1"/>
</dbReference>
<keyword evidence="1" id="KW-0732">Signal</keyword>
<dbReference type="Pfam" id="PF12543">
    <property type="entry name" value="DUF3738"/>
    <property type="match status" value="1"/>
</dbReference>
<dbReference type="InterPro" id="IPR036249">
    <property type="entry name" value="Thioredoxin-like_sf"/>
</dbReference>
<evidence type="ECO:0000313" key="3">
    <source>
        <dbReference type="EMBL" id="RKR82839.1"/>
    </source>
</evidence>
<organism evidence="3 4">
    <name type="scientific">Mucilaginibacter gracilis</name>
    <dbReference type="NCBI Taxonomy" id="423350"/>
    <lineage>
        <taxon>Bacteria</taxon>
        <taxon>Pseudomonadati</taxon>
        <taxon>Bacteroidota</taxon>
        <taxon>Sphingobacteriia</taxon>
        <taxon>Sphingobacteriales</taxon>
        <taxon>Sphingobacteriaceae</taxon>
        <taxon>Mucilaginibacter</taxon>
    </lineage>
</organism>
<dbReference type="InterPro" id="IPR050553">
    <property type="entry name" value="Thioredoxin_ResA/DsbE_sf"/>
</dbReference>
<dbReference type="Pfam" id="PF00578">
    <property type="entry name" value="AhpC-TSA"/>
    <property type="match status" value="1"/>
</dbReference>
<comment type="caution">
    <text evidence="3">The sequence shown here is derived from an EMBL/GenBank/DDBJ whole genome shotgun (WGS) entry which is preliminary data.</text>
</comment>
<dbReference type="Proteomes" id="UP000268007">
    <property type="component" value="Unassembled WGS sequence"/>
</dbReference>
<dbReference type="PANTHER" id="PTHR42852">
    <property type="entry name" value="THIOL:DISULFIDE INTERCHANGE PROTEIN DSBE"/>
    <property type="match status" value="1"/>
</dbReference>
<dbReference type="InterPro" id="IPR000866">
    <property type="entry name" value="AhpC/TSA"/>
</dbReference>
<dbReference type="RefSeq" id="WP_121198399.1">
    <property type="nucleotide sequence ID" value="NZ_RBKU01000001.1"/>
</dbReference>
<feature type="signal peptide" evidence="1">
    <location>
        <begin position="1"/>
        <end position="18"/>
    </location>
</feature>
<dbReference type="GO" id="GO:0016491">
    <property type="term" value="F:oxidoreductase activity"/>
    <property type="evidence" value="ECO:0007669"/>
    <property type="project" value="InterPro"/>
</dbReference>
<dbReference type="PANTHER" id="PTHR42852:SF13">
    <property type="entry name" value="PROTEIN DIPZ"/>
    <property type="match status" value="1"/>
</dbReference>
<accession>A0A495J4C3</accession>
<feature type="domain" description="Thioredoxin" evidence="2">
    <location>
        <begin position="23"/>
        <end position="164"/>
    </location>
</feature>
<dbReference type="GO" id="GO:0016209">
    <property type="term" value="F:antioxidant activity"/>
    <property type="evidence" value="ECO:0007669"/>
    <property type="project" value="InterPro"/>
</dbReference>
<dbReference type="InterPro" id="IPR017801">
    <property type="entry name" value="DUF3738"/>
</dbReference>
<evidence type="ECO:0000259" key="2">
    <source>
        <dbReference type="PROSITE" id="PS51352"/>
    </source>
</evidence>
<evidence type="ECO:0000256" key="1">
    <source>
        <dbReference type="SAM" id="SignalP"/>
    </source>
</evidence>
<feature type="chain" id="PRO_5019722356" evidence="1">
    <location>
        <begin position="19"/>
        <end position="406"/>
    </location>
</feature>
<gene>
    <name evidence="3" type="ORF">BDD43_3029</name>
</gene>
<dbReference type="SUPFAM" id="SSF52833">
    <property type="entry name" value="Thioredoxin-like"/>
    <property type="match status" value="1"/>
</dbReference>
<name>A0A495J4C3_9SPHI</name>
<dbReference type="AlphaFoldDB" id="A0A495J4C3"/>